<dbReference type="EMBL" id="JAYGHG010000013">
    <property type="protein sequence ID" value="MEA5581742.1"/>
    <property type="molecule type" value="Genomic_DNA"/>
</dbReference>
<gene>
    <name evidence="1" type="ORF">VB620_10375</name>
</gene>
<evidence type="ECO:0000313" key="2">
    <source>
        <dbReference type="Proteomes" id="UP001302120"/>
    </source>
</evidence>
<comment type="caution">
    <text evidence="1">The sequence shown here is derived from an EMBL/GenBank/DDBJ whole genome shotgun (WGS) entry which is preliminary data.</text>
</comment>
<evidence type="ECO:0000313" key="1">
    <source>
        <dbReference type="EMBL" id="MEA5581742.1"/>
    </source>
</evidence>
<accession>A0ABU5UDY4</accession>
<name>A0ABU5UDY4_9CYAN</name>
<dbReference type="Proteomes" id="UP001302120">
    <property type="component" value="Unassembled WGS sequence"/>
</dbReference>
<keyword evidence="2" id="KW-1185">Reference proteome</keyword>
<dbReference type="RefSeq" id="WP_323196070.1">
    <property type="nucleotide sequence ID" value="NZ_JAYGHG010000013.1"/>
</dbReference>
<reference evidence="1 2" key="1">
    <citation type="submission" date="2023-12" db="EMBL/GenBank/DDBJ databases">
        <title>Baltic Sea Cyanobacteria.</title>
        <authorList>
            <person name="Delbaje E."/>
            <person name="Fewer D.P."/>
            <person name="Shishido T.K."/>
        </authorList>
    </citation>
    <scope>NUCLEOTIDE SEQUENCE [LARGE SCALE GENOMIC DNA]</scope>
    <source>
        <strain evidence="1 2">UHCC-0300</strain>
    </source>
</reference>
<organism evidence="1 2">
    <name type="scientific">Nodularia harveyana UHCC-0300</name>
    <dbReference type="NCBI Taxonomy" id="2974287"/>
    <lineage>
        <taxon>Bacteria</taxon>
        <taxon>Bacillati</taxon>
        <taxon>Cyanobacteriota</taxon>
        <taxon>Cyanophyceae</taxon>
        <taxon>Nostocales</taxon>
        <taxon>Nodulariaceae</taxon>
        <taxon>Nodularia</taxon>
    </lineage>
</organism>
<sequence>MAIASLFGRRNEGHVKSSLREAFLRHAIANGITLTEARVFA</sequence>
<proteinExistence type="predicted"/>
<protein>
    <submittedName>
        <fullName evidence="1">Uncharacterized protein</fullName>
    </submittedName>
</protein>